<feature type="compositionally biased region" description="Basic and acidic residues" evidence="1">
    <location>
        <begin position="51"/>
        <end position="64"/>
    </location>
</feature>
<dbReference type="HOGENOM" id="CLU_2859433_0_0_10"/>
<organism evidence="2 3">
    <name type="scientific">Capnocytophaga ochracea F0287</name>
    <dbReference type="NCBI Taxonomy" id="873517"/>
    <lineage>
        <taxon>Bacteria</taxon>
        <taxon>Pseudomonadati</taxon>
        <taxon>Bacteroidota</taxon>
        <taxon>Flavobacteriia</taxon>
        <taxon>Flavobacteriales</taxon>
        <taxon>Flavobacteriaceae</taxon>
        <taxon>Capnocytophaga</taxon>
    </lineage>
</organism>
<accession>E4MU31</accession>
<gene>
    <name evidence="2" type="ORF">HMPREF1977_1903</name>
</gene>
<comment type="caution">
    <text evidence="2">The sequence shown here is derived from an EMBL/GenBank/DDBJ whole genome shotgun (WGS) entry which is preliminary data.</text>
</comment>
<evidence type="ECO:0000256" key="1">
    <source>
        <dbReference type="SAM" id="MobiDB-lite"/>
    </source>
</evidence>
<proteinExistence type="predicted"/>
<evidence type="ECO:0000313" key="3">
    <source>
        <dbReference type="Proteomes" id="UP000005391"/>
    </source>
</evidence>
<evidence type="ECO:0000313" key="2">
    <source>
        <dbReference type="EMBL" id="EFS96987.1"/>
    </source>
</evidence>
<feature type="compositionally biased region" description="Basic and acidic residues" evidence="1">
    <location>
        <begin position="31"/>
        <end position="43"/>
    </location>
</feature>
<dbReference type="Proteomes" id="UP000005391">
    <property type="component" value="Unassembled WGS sequence"/>
</dbReference>
<dbReference type="AlphaFoldDB" id="E4MU31"/>
<dbReference type="EMBL" id="AEOH01000043">
    <property type="protein sequence ID" value="EFS96987.1"/>
    <property type="molecule type" value="Genomic_DNA"/>
</dbReference>
<reference evidence="2 3" key="1">
    <citation type="submission" date="2010-10" db="EMBL/GenBank/DDBJ databases">
        <authorList>
            <person name="Muzny D."/>
            <person name="Qin X."/>
            <person name="Deng J."/>
            <person name="Jiang H."/>
            <person name="Liu Y."/>
            <person name="Qu J."/>
            <person name="Song X.-Z."/>
            <person name="Zhang L."/>
            <person name="Thornton R."/>
            <person name="Coyle M."/>
            <person name="Francisco L."/>
            <person name="Jackson L."/>
            <person name="Javaid M."/>
            <person name="Korchina V."/>
            <person name="Kovar C."/>
            <person name="Mata R."/>
            <person name="Mathew T."/>
            <person name="Ngo R."/>
            <person name="Nguyen L."/>
            <person name="Nguyen N."/>
            <person name="Okwuonu G."/>
            <person name="Ongeri F."/>
            <person name="Pham C."/>
            <person name="Simmons D."/>
            <person name="Wilczek-Boney K."/>
            <person name="Hale W."/>
            <person name="Jakkamsetti A."/>
            <person name="Pham P."/>
            <person name="Ruth R."/>
            <person name="San Lucas F."/>
            <person name="Warren J."/>
            <person name="Zhang J."/>
            <person name="Zhao Z."/>
            <person name="Zhou C."/>
            <person name="Zhu D."/>
            <person name="Lee S."/>
            <person name="Bess C."/>
            <person name="Blankenburg K."/>
            <person name="Forbes L."/>
            <person name="Fu Q."/>
            <person name="Gubbala S."/>
            <person name="Hirani K."/>
            <person name="Jayaseelan J.C."/>
            <person name="Lara F."/>
            <person name="Munidasa M."/>
            <person name="Palculict T."/>
            <person name="Patil S."/>
            <person name="Pu L.-L."/>
            <person name="Saada N."/>
            <person name="Tang L."/>
            <person name="Weissenberger G."/>
            <person name="Zhu Y."/>
            <person name="Hemphill L."/>
            <person name="Shang Y."/>
            <person name="Youmans B."/>
            <person name="Ayvaz T."/>
            <person name="Ross M."/>
            <person name="Santibanez J."/>
            <person name="Aqrawi P."/>
            <person name="Gross S."/>
            <person name="Joshi V."/>
            <person name="Fowler G."/>
            <person name="Nazareth L."/>
            <person name="Reid J."/>
            <person name="Worley K."/>
            <person name="Petrosino J."/>
            <person name="Highlander S."/>
            <person name="Gibbs R."/>
        </authorList>
    </citation>
    <scope>NUCLEOTIDE SEQUENCE [LARGE SCALE GENOMIC DNA]</scope>
    <source>
        <strain evidence="2 3">F0287</strain>
    </source>
</reference>
<feature type="region of interest" description="Disordered" evidence="1">
    <location>
        <begin position="18"/>
        <end position="64"/>
    </location>
</feature>
<protein>
    <submittedName>
        <fullName evidence="2">Uncharacterized protein</fullName>
    </submittedName>
</protein>
<sequence length="64" mass="7001">MLGCIQLKLENLEISKLENEGASHTGSRSTAGEKKLANREALRGSEGNGEIQKKVEGDFDEKRV</sequence>
<name>E4MU31_CAPOC</name>